<feature type="domain" description="DUF4365" evidence="1">
    <location>
        <begin position="38"/>
        <end position="163"/>
    </location>
</feature>
<reference evidence="4 5" key="1">
    <citation type="submission" date="2019-01" db="EMBL/GenBank/DDBJ databases">
        <title>Oerskovia turbata Genome sequencing and assembly.</title>
        <authorList>
            <person name="Dou T."/>
        </authorList>
    </citation>
    <scope>NUCLEOTIDE SEQUENCE [LARGE SCALE GENOMIC DNA]</scope>
    <source>
        <strain evidence="3 4">JCM12123</strain>
        <strain evidence="2 5">JCM3160</strain>
    </source>
</reference>
<dbReference type="Gene3D" id="1.25.40.10">
    <property type="entry name" value="Tetratricopeptide repeat domain"/>
    <property type="match status" value="1"/>
</dbReference>
<proteinExistence type="predicted"/>
<organism evidence="3 4">
    <name type="scientific">Oerskovia turbata</name>
    <dbReference type="NCBI Taxonomy" id="1713"/>
    <lineage>
        <taxon>Bacteria</taxon>
        <taxon>Bacillati</taxon>
        <taxon>Actinomycetota</taxon>
        <taxon>Actinomycetes</taxon>
        <taxon>Micrococcales</taxon>
        <taxon>Cellulomonadaceae</taxon>
        <taxon>Oerskovia</taxon>
    </lineage>
</organism>
<keyword evidence="5" id="KW-1185">Reference proteome</keyword>
<gene>
    <name evidence="2" type="ORF">EQW73_09560</name>
    <name evidence="3" type="ORF">EQW78_17445</name>
</gene>
<dbReference type="AlphaFoldDB" id="A0A4Q1KJZ5"/>
<sequence length="646" mass="70970">MTRTRRSTLPLGIVVRQTTGVGIERTMPKRPSQHRLEEASRVQFAARAPASWAVSGPIEPDYGLDLTVEIFRGDEATGLRFGVQLKATEGPTSAVSVKVASLNYWLEQDIPVLVFRWSSELGRAWFRWAHLIQPPQQPAQETLRLAFSDADIWQEDTPAKIEREVQAARTIRRGAIRLPVRVTCTGSGSTIGVSAGSAVNEIRRAMRRYPSIVSTAISGPTEMVLRIRIERNELRVDVPGTSPRIIQYGKTERPRSSGDEYDRLRTLVNDALFATAAQLDSIGCTKEAAKILLSILDEPSVAYSDGLATAIAVLSRSGERKAMTRLLDRARVAGADHASLVASLVSTPVDEGDSIAVMLRSWVDSNVKAGDFESAAPLAYNLAGRAAQRQLCVAIQLMNQAADLDLSYRDRDYWNREIAGLFFLAAEFDAAANHYRRAIELGDESARVLLGDALMHVGRYAESLECLGAVGDSVNEAEFRLKSWCLELLVEESGITEQTRDCFRAERICDTDSLSIEGARQALVQDLLCPAALWRVGVQLLEEGDVEPGVRYLLGATFSDPGNARAWVELIGTVQAAGISEDVARDVLLCARQFAGDEVLDRAWQIDAEAGAQLQTIFEDLPAFEGKPIIMRATSYGVAEYELFER</sequence>
<dbReference type="InterPro" id="IPR025375">
    <property type="entry name" value="DUF4365"/>
</dbReference>
<dbReference type="EMBL" id="SDJR01000005">
    <property type="protein sequence ID" value="RXR25748.1"/>
    <property type="molecule type" value="Genomic_DNA"/>
</dbReference>
<dbReference type="Proteomes" id="UP000290517">
    <property type="component" value="Unassembled WGS sequence"/>
</dbReference>
<evidence type="ECO:0000313" key="3">
    <source>
        <dbReference type="EMBL" id="RXR30191.1"/>
    </source>
</evidence>
<dbReference type="EMBL" id="SDJQ01000030">
    <property type="protein sequence ID" value="RXR30191.1"/>
    <property type="molecule type" value="Genomic_DNA"/>
</dbReference>
<dbReference type="SUPFAM" id="SSF48452">
    <property type="entry name" value="TPR-like"/>
    <property type="match status" value="1"/>
</dbReference>
<dbReference type="Pfam" id="PF14280">
    <property type="entry name" value="DUF4365"/>
    <property type="match status" value="1"/>
</dbReference>
<dbReference type="STRING" id="1713.GCA_000718325_01596"/>
<dbReference type="Proteomes" id="UP000289805">
    <property type="component" value="Unassembled WGS sequence"/>
</dbReference>
<protein>
    <submittedName>
        <fullName evidence="3">DUF4365 domain-containing protein</fullName>
    </submittedName>
</protein>
<dbReference type="InterPro" id="IPR011990">
    <property type="entry name" value="TPR-like_helical_dom_sf"/>
</dbReference>
<name>A0A4Q1KJZ5_9CELL</name>
<evidence type="ECO:0000313" key="4">
    <source>
        <dbReference type="Proteomes" id="UP000289805"/>
    </source>
</evidence>
<evidence type="ECO:0000313" key="2">
    <source>
        <dbReference type="EMBL" id="RXR25748.1"/>
    </source>
</evidence>
<evidence type="ECO:0000313" key="5">
    <source>
        <dbReference type="Proteomes" id="UP000290517"/>
    </source>
</evidence>
<comment type="caution">
    <text evidence="3">The sequence shown here is derived from an EMBL/GenBank/DDBJ whole genome shotgun (WGS) entry which is preliminary data.</text>
</comment>
<dbReference type="OrthoDB" id="5141067at2"/>
<evidence type="ECO:0000259" key="1">
    <source>
        <dbReference type="Pfam" id="PF14280"/>
    </source>
</evidence>
<accession>A0A4Q1KJZ5</accession>